<comment type="caution">
    <text evidence="2">The sequence shown here is derived from an EMBL/GenBank/DDBJ whole genome shotgun (WGS) entry which is preliminary data.</text>
</comment>
<proteinExistence type="predicted"/>
<dbReference type="EMBL" id="JAJSOF020000037">
    <property type="protein sequence ID" value="KAJ4428223.1"/>
    <property type="molecule type" value="Genomic_DNA"/>
</dbReference>
<name>A0ABQ8S2Q9_PERAM</name>
<keyword evidence="3" id="KW-1185">Reference proteome</keyword>
<dbReference type="Proteomes" id="UP001148838">
    <property type="component" value="Unassembled WGS sequence"/>
</dbReference>
<evidence type="ECO:0000256" key="1">
    <source>
        <dbReference type="SAM" id="MobiDB-lite"/>
    </source>
</evidence>
<organism evidence="2 3">
    <name type="scientific">Periplaneta americana</name>
    <name type="common">American cockroach</name>
    <name type="synonym">Blatta americana</name>
    <dbReference type="NCBI Taxonomy" id="6978"/>
    <lineage>
        <taxon>Eukaryota</taxon>
        <taxon>Metazoa</taxon>
        <taxon>Ecdysozoa</taxon>
        <taxon>Arthropoda</taxon>
        <taxon>Hexapoda</taxon>
        <taxon>Insecta</taxon>
        <taxon>Pterygota</taxon>
        <taxon>Neoptera</taxon>
        <taxon>Polyneoptera</taxon>
        <taxon>Dictyoptera</taxon>
        <taxon>Blattodea</taxon>
        <taxon>Blattoidea</taxon>
        <taxon>Blattidae</taxon>
        <taxon>Blattinae</taxon>
        <taxon>Periplaneta</taxon>
    </lineage>
</organism>
<gene>
    <name evidence="2" type="ORF">ANN_24239</name>
</gene>
<protein>
    <submittedName>
        <fullName evidence="2">Uncharacterized protein</fullName>
    </submittedName>
</protein>
<reference evidence="2 3" key="1">
    <citation type="journal article" date="2022" name="Allergy">
        <title>Genome assembly and annotation of Periplaneta americana reveal a comprehensive cockroach allergen profile.</title>
        <authorList>
            <person name="Wang L."/>
            <person name="Xiong Q."/>
            <person name="Saelim N."/>
            <person name="Wang L."/>
            <person name="Nong W."/>
            <person name="Wan A.T."/>
            <person name="Shi M."/>
            <person name="Liu X."/>
            <person name="Cao Q."/>
            <person name="Hui J.H.L."/>
            <person name="Sookrung N."/>
            <person name="Leung T.F."/>
            <person name="Tungtrongchitr A."/>
            <person name="Tsui S.K.W."/>
        </authorList>
    </citation>
    <scope>NUCLEOTIDE SEQUENCE [LARGE SCALE GENOMIC DNA]</scope>
    <source>
        <strain evidence="2">PWHHKU_190912</strain>
    </source>
</reference>
<evidence type="ECO:0000313" key="2">
    <source>
        <dbReference type="EMBL" id="KAJ4428223.1"/>
    </source>
</evidence>
<feature type="compositionally biased region" description="Acidic residues" evidence="1">
    <location>
        <begin position="211"/>
        <end position="222"/>
    </location>
</feature>
<evidence type="ECO:0000313" key="3">
    <source>
        <dbReference type="Proteomes" id="UP001148838"/>
    </source>
</evidence>
<feature type="region of interest" description="Disordered" evidence="1">
    <location>
        <begin position="182"/>
        <end position="222"/>
    </location>
</feature>
<feature type="compositionally biased region" description="Basic residues" evidence="1">
    <location>
        <begin position="186"/>
        <end position="197"/>
    </location>
</feature>
<sequence length="222" mass="24867">MKLWIVEKPCVERSEKADSDAQDAEPDNLQQAVQDEEFNQEEVLTFEALRDHLWVGVVLPTPLWGCHRDPAGKYVAFTHVSESTCGSYMSTDKAVLFDGCLEAEVFVRGRRVVPSNLAPSTPTLVRELSILLRNVEALSVCQGTGLDSAQYSPDCCLLLERKYRNSRCSSCSLKRTHLKKTEAQRLRRAAAKQRQPHQLHPTDEEGGGGGGEEEEEEEEDYS</sequence>
<accession>A0ABQ8S2Q9</accession>